<proteinExistence type="predicted"/>
<protein>
    <submittedName>
        <fullName evidence="2">Uncharacterized protein</fullName>
    </submittedName>
</protein>
<reference evidence="2 3" key="1">
    <citation type="submission" date="2020-08" db="EMBL/GenBank/DDBJ databases">
        <authorList>
            <person name="Ramaprasad A."/>
        </authorList>
    </citation>
    <scope>NUCLEOTIDE SEQUENCE [LARGE SCALE GENOMIC DNA]</scope>
</reference>
<feature type="compositionally biased region" description="Acidic residues" evidence="1">
    <location>
        <begin position="465"/>
        <end position="475"/>
    </location>
</feature>
<gene>
    <name evidence="2" type="ORF">PVBDA_0803560</name>
</gene>
<name>A0A6V7S4S5_PLAVN</name>
<feature type="region of interest" description="Disordered" evidence="1">
    <location>
        <begin position="151"/>
        <end position="200"/>
    </location>
</feature>
<accession>A0A6V7S4S5</accession>
<feature type="compositionally biased region" description="Low complexity" evidence="1">
    <location>
        <begin position="516"/>
        <end position="530"/>
    </location>
</feature>
<feature type="compositionally biased region" description="Basic and acidic residues" evidence="1">
    <location>
        <begin position="737"/>
        <end position="752"/>
    </location>
</feature>
<organism evidence="2 3">
    <name type="scientific">Plasmodium vinckei brucechwatti</name>
    <dbReference type="NCBI Taxonomy" id="119398"/>
    <lineage>
        <taxon>Eukaryota</taxon>
        <taxon>Sar</taxon>
        <taxon>Alveolata</taxon>
        <taxon>Apicomplexa</taxon>
        <taxon>Aconoidasida</taxon>
        <taxon>Haemosporida</taxon>
        <taxon>Plasmodiidae</taxon>
        <taxon>Plasmodium</taxon>
        <taxon>Plasmodium (Vinckeia)</taxon>
    </lineage>
</organism>
<sequence>MDANSNENARENVQLNNNQNCHLNDETNSNTNEPLNNSTTLNNNETANMEININDQTSENMAIEENSTRAPAPRNNRRSNAVSLLSMAAGIIINQLTGYRPSSVPSYLLNNNMSMSARLNMGYNAIRGVTENNMLGINQSHVTETPNLTFPLETQNNNESESSDVPNYVNKRRNGDSSENSTENASEIVPINPSRNVTENSEEDLIDLLPSSAREYLLTLGNNLDHLNQLNQTNLRGASTVGNQERCNVNNEFAELSRILDGDYAYDHDTDRFVYTHSPEYNDIELTPISSLTLSRSLYDDYDSAVFADKYLIEHRGTLNDPSDSDEYDNEQEYDLIEARRNLNTNRVPISDIYRRGRFTFQDHLSNNMARSYSDIYDGDIFFHNDRAYDIREGISSNNQYTYSNRNYGNNIYGIGEDGYEEEEEDEDDIYRTLQFSYSRPGNSRYGNNHAFSLNDALDYDGLYDDYDDDDDMDETGNSYPSPSMSYETLYRNSMVLRRSPTEEMDSDDNTQDTCSLNNSSSNNTSLNNNAVNTDTPVNMDSLDDVDLDDVKLDDVNLDDGNFDDVNFDDVNLDDADLDDEPTNNINFGELRFNNTIIDGTSFNGDNFIRDSSRDLSYETLRSRDILSIADSSDDEESNPSMSTSTSKAIYGSDDEIRSAIQDLFNDKFSSQYSDDESDISEYFDAASNFDYNSEGEYFSSVDDNEFNEDEELEPIPSCSTSTPRSRSITHGATSLAKERYREAESYTRENARSSYLSEEDDDDY</sequence>
<dbReference type="Gene3D" id="2.160.20.80">
    <property type="entry name" value="E3 ubiquitin-protein ligase SopA"/>
    <property type="match status" value="1"/>
</dbReference>
<feature type="region of interest" description="Disordered" evidence="1">
    <location>
        <begin position="629"/>
        <end position="650"/>
    </location>
</feature>
<feature type="region of interest" description="Disordered" evidence="1">
    <location>
        <begin position="501"/>
        <end position="540"/>
    </location>
</feature>
<feature type="compositionally biased region" description="Acidic residues" evidence="1">
    <location>
        <begin position="703"/>
        <end position="714"/>
    </location>
</feature>
<dbReference type="Proteomes" id="UP000515550">
    <property type="component" value="Chromosome PVBDA_08"/>
</dbReference>
<evidence type="ECO:0000256" key="1">
    <source>
        <dbReference type="SAM" id="MobiDB-lite"/>
    </source>
</evidence>
<evidence type="ECO:0000313" key="3">
    <source>
        <dbReference type="Proteomes" id="UP000515550"/>
    </source>
</evidence>
<evidence type="ECO:0000313" key="2">
    <source>
        <dbReference type="EMBL" id="CAD2090615.1"/>
    </source>
</evidence>
<dbReference type="AlphaFoldDB" id="A0A6V7S4S5"/>
<feature type="compositionally biased region" description="Low complexity" evidence="1">
    <location>
        <begin position="27"/>
        <end position="45"/>
    </location>
</feature>
<feature type="region of interest" description="Disordered" evidence="1">
    <location>
        <begin position="15"/>
        <end position="45"/>
    </location>
</feature>
<dbReference type="EMBL" id="LR865386">
    <property type="protein sequence ID" value="CAD2090615.1"/>
    <property type="molecule type" value="Genomic_DNA"/>
</dbReference>
<dbReference type="SUPFAM" id="SSF141571">
    <property type="entry name" value="Pentapeptide repeat-like"/>
    <property type="match status" value="1"/>
</dbReference>
<feature type="region of interest" description="Disordered" evidence="1">
    <location>
        <begin position="465"/>
        <end position="487"/>
    </location>
</feature>
<feature type="compositionally biased region" description="Polar residues" evidence="1">
    <location>
        <begin position="151"/>
        <end position="165"/>
    </location>
</feature>
<dbReference type="VEuPathDB" id="PlasmoDB:PVBDA_0803560"/>
<feature type="compositionally biased region" description="Polar residues" evidence="1">
    <location>
        <begin position="639"/>
        <end position="648"/>
    </location>
</feature>
<feature type="region of interest" description="Disordered" evidence="1">
    <location>
        <begin position="698"/>
        <end position="765"/>
    </location>
</feature>
<feature type="compositionally biased region" description="Low complexity" evidence="1">
    <location>
        <begin position="715"/>
        <end position="730"/>
    </location>
</feature>
<feature type="compositionally biased region" description="Polar residues" evidence="1">
    <location>
        <begin position="476"/>
        <end position="487"/>
    </location>
</feature>